<sequence>MQEGDINLEIYTDNARIAIPKESIGQIKNDLYFRVIPIKEEEKKNEVEDRAKQEETVRKVAGSVNINVVGRPMTIETNMPNQPVDIILPLKGVTIPTEAKEREEFFNKLGVYIEHSDGEKVFIKGEVVPYKNGELGLKFTISKFSTFTILNMENGWDQKEPNFNDQFTGRTSEMELPVMADKVWNIKFNQAVKSSTVNNETVYMYDQNGEKVEIDIQLTNNTIQVSPKTYYKPDTKYYLYLSENIESSTGKRFVASERYVFKTIPYSLETGKWQEKNNVSPNKEWTLTFNANVKEALLTDEHIFVTNQHGSKVEVNVEVINSKSIKITPVKPYNNGESYYLFIKDLESENDLAMKNQIWMKFTVSSE</sequence>
<keyword evidence="4" id="KW-1185">Reference proteome</keyword>
<feature type="domain" description="SbsA Ig-like" evidence="2">
    <location>
        <begin position="185"/>
        <end position="263"/>
    </location>
</feature>
<keyword evidence="1" id="KW-0732">Signal</keyword>
<proteinExistence type="predicted"/>
<protein>
    <submittedName>
        <fullName evidence="3">Ig-like domain-containing protein</fullName>
    </submittedName>
</protein>
<name>A0A285SX01_9BACL</name>
<gene>
    <name evidence="3" type="ORF">SAMN05880501_107113</name>
</gene>
<dbReference type="InterPro" id="IPR014755">
    <property type="entry name" value="Cu-Rt/internalin_Ig-like"/>
</dbReference>
<dbReference type="InterPro" id="IPR032812">
    <property type="entry name" value="SbsA_Ig"/>
</dbReference>
<accession>A0A285SX01</accession>
<dbReference type="Pfam" id="PF13205">
    <property type="entry name" value="Big_5"/>
    <property type="match status" value="2"/>
</dbReference>
<evidence type="ECO:0000256" key="1">
    <source>
        <dbReference type="ARBA" id="ARBA00022729"/>
    </source>
</evidence>
<evidence type="ECO:0000313" key="4">
    <source>
        <dbReference type="Proteomes" id="UP000219636"/>
    </source>
</evidence>
<reference evidence="4" key="1">
    <citation type="submission" date="2017-08" db="EMBL/GenBank/DDBJ databases">
        <authorList>
            <person name="Varghese N."/>
            <person name="Submissions S."/>
        </authorList>
    </citation>
    <scope>NUCLEOTIDE SEQUENCE [LARGE SCALE GENOMIC DNA]</scope>
    <source>
        <strain evidence="4">JC22</strain>
    </source>
</reference>
<evidence type="ECO:0000259" key="2">
    <source>
        <dbReference type="Pfam" id="PF13205"/>
    </source>
</evidence>
<feature type="domain" description="SbsA Ig-like" evidence="2">
    <location>
        <begin position="276"/>
        <end position="363"/>
    </location>
</feature>
<dbReference type="EMBL" id="OBMQ01000007">
    <property type="protein sequence ID" value="SOC13154.1"/>
    <property type="molecule type" value="Genomic_DNA"/>
</dbReference>
<dbReference type="Gene3D" id="2.60.40.1220">
    <property type="match status" value="2"/>
</dbReference>
<evidence type="ECO:0000313" key="3">
    <source>
        <dbReference type="EMBL" id="SOC13154.1"/>
    </source>
</evidence>
<dbReference type="AlphaFoldDB" id="A0A285SX01"/>
<organism evidence="3 4">
    <name type="scientific">Ureibacillus xyleni</name>
    <dbReference type="NCBI Taxonomy" id="614648"/>
    <lineage>
        <taxon>Bacteria</taxon>
        <taxon>Bacillati</taxon>
        <taxon>Bacillota</taxon>
        <taxon>Bacilli</taxon>
        <taxon>Bacillales</taxon>
        <taxon>Caryophanaceae</taxon>
        <taxon>Ureibacillus</taxon>
    </lineage>
</organism>
<dbReference type="Proteomes" id="UP000219636">
    <property type="component" value="Unassembled WGS sequence"/>
</dbReference>